<comment type="subunit">
    <text evidence="9">May be part of a spliceosome complex.</text>
</comment>
<evidence type="ECO:0000256" key="9">
    <source>
        <dbReference type="RuleBase" id="RU367148"/>
    </source>
</evidence>
<keyword evidence="7 9" id="KW-0508">mRNA splicing</keyword>
<dbReference type="GO" id="GO:0000974">
    <property type="term" value="C:Prp19 complex"/>
    <property type="evidence" value="ECO:0007669"/>
    <property type="project" value="TreeGrafter"/>
</dbReference>
<keyword evidence="8 9" id="KW-0539">Nucleus</keyword>
<evidence type="ECO:0000256" key="6">
    <source>
        <dbReference type="ARBA" id="ARBA00022728"/>
    </source>
</evidence>
<evidence type="ECO:0000256" key="4">
    <source>
        <dbReference type="ARBA" id="ARBA00014745"/>
    </source>
</evidence>
<dbReference type="AlphaFoldDB" id="A0A1D2VI48"/>
<evidence type="ECO:0000256" key="7">
    <source>
        <dbReference type="ARBA" id="ARBA00023187"/>
    </source>
</evidence>
<dbReference type="GO" id="GO:0000398">
    <property type="term" value="P:mRNA splicing, via spliceosome"/>
    <property type="evidence" value="ECO:0007669"/>
    <property type="project" value="UniProtKB-UniRule"/>
</dbReference>
<evidence type="ECO:0000256" key="5">
    <source>
        <dbReference type="ARBA" id="ARBA00022664"/>
    </source>
</evidence>
<dbReference type="InParanoid" id="A0A1D2VI48"/>
<dbReference type="PANTHER" id="PTHR13264:SF5">
    <property type="entry name" value="PRE-MRNA-SPLICING FACTOR SYF2"/>
    <property type="match status" value="1"/>
</dbReference>
<dbReference type="STRING" id="1344418.A0A1D2VI48"/>
<protein>
    <recommendedName>
        <fullName evidence="4 9">Pre-mRNA-splicing factor SYF2</fullName>
    </recommendedName>
</protein>
<evidence type="ECO:0000256" key="2">
    <source>
        <dbReference type="ARBA" id="ARBA00004123"/>
    </source>
</evidence>
<comment type="function">
    <text evidence="1 9">Involved in pre-mRNA splicing.</text>
</comment>
<evidence type="ECO:0000256" key="3">
    <source>
        <dbReference type="ARBA" id="ARBA00010028"/>
    </source>
</evidence>
<gene>
    <name evidence="11" type="ORF">ASCRUDRAFT_7570</name>
</gene>
<dbReference type="FunCoup" id="A0A1D2VI48">
    <property type="interactions" value="136"/>
</dbReference>
<dbReference type="GeneID" id="30966814"/>
<evidence type="ECO:0000256" key="1">
    <source>
        <dbReference type="ARBA" id="ARBA00003777"/>
    </source>
</evidence>
<evidence type="ECO:0000256" key="8">
    <source>
        <dbReference type="ARBA" id="ARBA00023242"/>
    </source>
</evidence>
<dbReference type="OrthoDB" id="199717at2759"/>
<keyword evidence="12" id="KW-1185">Reference proteome</keyword>
<feature type="region of interest" description="Disordered" evidence="10">
    <location>
        <begin position="35"/>
        <end position="55"/>
    </location>
</feature>
<sequence length="221" mass="26229">MSARERFQKLRELKIKKNYTLIENKKELIKEYKRNRITKNNKTNKTKKSSSNQNHNGLNILKLKAEKELIELNLFTNEKNKNEYEKRKLLNYSIEDHENWTCNQKLKDENASNNFKLQNYNQLALQTYLKDVKKISLADSNSISALQGETTSDLLDGLSKNLISEDQRRMDSKRRKAEKESDNTFFTYINRKNKEFNQKLARDYAPYTKQTKDNFERGTAL</sequence>
<accession>A0A1D2VI48</accession>
<reference evidence="12" key="1">
    <citation type="submission" date="2016-05" db="EMBL/GenBank/DDBJ databases">
        <title>Comparative genomics of biotechnologically important yeasts.</title>
        <authorList>
            <consortium name="DOE Joint Genome Institute"/>
            <person name="Riley R."/>
            <person name="Haridas S."/>
            <person name="Wolfe K.H."/>
            <person name="Lopes M.R."/>
            <person name="Hittinger C.T."/>
            <person name="Goker M."/>
            <person name="Salamov A."/>
            <person name="Wisecaver J."/>
            <person name="Long T.M."/>
            <person name="Aerts A.L."/>
            <person name="Barry K."/>
            <person name="Choi C."/>
            <person name="Clum A."/>
            <person name="Coughlan A.Y."/>
            <person name="Deshpande S."/>
            <person name="Douglass A.P."/>
            <person name="Hanson S.J."/>
            <person name="Klenk H.-P."/>
            <person name="Labutti K."/>
            <person name="Lapidus A."/>
            <person name="Lindquist E."/>
            <person name="Lipzen A."/>
            <person name="Meier-Kolthoff J.P."/>
            <person name="Ohm R.A."/>
            <person name="Otillar R.P."/>
            <person name="Pangilinan J."/>
            <person name="Peng Y."/>
            <person name="Rokas A."/>
            <person name="Rosa C.A."/>
            <person name="Scheuner C."/>
            <person name="Sibirny A.A."/>
            <person name="Slot J.C."/>
            <person name="Stielow J.B."/>
            <person name="Sun H."/>
            <person name="Kurtzman C.P."/>
            <person name="Blackwell M."/>
            <person name="Grigoriev I.V."/>
            <person name="Jeffries T.W."/>
        </authorList>
    </citation>
    <scope>NUCLEOTIDE SEQUENCE [LARGE SCALE GENOMIC DNA]</scope>
    <source>
        <strain evidence="12">DSM 1968</strain>
    </source>
</reference>
<feature type="compositionally biased region" description="Basic residues" evidence="10">
    <location>
        <begin position="35"/>
        <end position="48"/>
    </location>
</feature>
<dbReference type="GO" id="GO:0071013">
    <property type="term" value="C:catalytic step 2 spliceosome"/>
    <property type="evidence" value="ECO:0007669"/>
    <property type="project" value="TreeGrafter"/>
</dbReference>
<evidence type="ECO:0000256" key="10">
    <source>
        <dbReference type="SAM" id="MobiDB-lite"/>
    </source>
</evidence>
<name>A0A1D2VI48_9ASCO</name>
<dbReference type="EMBL" id="KV454479">
    <property type="protein sequence ID" value="ODV61321.1"/>
    <property type="molecule type" value="Genomic_DNA"/>
</dbReference>
<keyword evidence="5 9" id="KW-0507">mRNA processing</keyword>
<proteinExistence type="inferred from homology"/>
<dbReference type="GO" id="GO:0071014">
    <property type="term" value="C:post-mRNA release spliceosomal complex"/>
    <property type="evidence" value="ECO:0007669"/>
    <property type="project" value="TreeGrafter"/>
</dbReference>
<keyword evidence="6 9" id="KW-0747">Spliceosome</keyword>
<evidence type="ECO:0000313" key="12">
    <source>
        <dbReference type="Proteomes" id="UP000095038"/>
    </source>
</evidence>
<organism evidence="11 12">
    <name type="scientific">Ascoidea rubescens DSM 1968</name>
    <dbReference type="NCBI Taxonomy" id="1344418"/>
    <lineage>
        <taxon>Eukaryota</taxon>
        <taxon>Fungi</taxon>
        <taxon>Dikarya</taxon>
        <taxon>Ascomycota</taxon>
        <taxon>Saccharomycotina</taxon>
        <taxon>Saccharomycetes</taxon>
        <taxon>Ascoideaceae</taxon>
        <taxon>Ascoidea</taxon>
    </lineage>
</organism>
<dbReference type="Pfam" id="PF08231">
    <property type="entry name" value="SYF2"/>
    <property type="match status" value="1"/>
</dbReference>
<dbReference type="RefSeq" id="XP_020047628.1">
    <property type="nucleotide sequence ID" value="XM_020193178.1"/>
</dbReference>
<dbReference type="PANTHER" id="PTHR13264">
    <property type="entry name" value="GCIP-INTERACTING PROTEIN P29"/>
    <property type="match status" value="1"/>
</dbReference>
<evidence type="ECO:0000313" key="11">
    <source>
        <dbReference type="EMBL" id="ODV61321.1"/>
    </source>
</evidence>
<comment type="similarity">
    <text evidence="3 9">Belongs to the SYF2 family.</text>
</comment>
<dbReference type="InterPro" id="IPR013260">
    <property type="entry name" value="mRNA_splic_SYF2"/>
</dbReference>
<dbReference type="Proteomes" id="UP000095038">
    <property type="component" value="Unassembled WGS sequence"/>
</dbReference>
<comment type="subcellular location">
    <subcellularLocation>
        <location evidence="2 9">Nucleus</location>
    </subcellularLocation>
</comment>